<evidence type="ECO:0000313" key="3">
    <source>
        <dbReference type="Proteomes" id="UP001432027"/>
    </source>
</evidence>
<feature type="region of interest" description="Disordered" evidence="1">
    <location>
        <begin position="40"/>
        <end position="67"/>
    </location>
</feature>
<gene>
    <name evidence="2" type="ORF">PENTCL1PPCAC_29638</name>
</gene>
<name>A0AAV5UNI1_9BILA</name>
<dbReference type="AlphaFoldDB" id="A0AAV5UNI1"/>
<keyword evidence="3" id="KW-1185">Reference proteome</keyword>
<comment type="caution">
    <text evidence="2">The sequence shown here is derived from an EMBL/GenBank/DDBJ whole genome shotgun (WGS) entry which is preliminary data.</text>
</comment>
<proteinExistence type="predicted"/>
<evidence type="ECO:0000313" key="2">
    <source>
        <dbReference type="EMBL" id="GMT07464.1"/>
    </source>
</evidence>
<dbReference type="EMBL" id="BTSX01000006">
    <property type="protein sequence ID" value="GMT07464.1"/>
    <property type="molecule type" value="Genomic_DNA"/>
</dbReference>
<feature type="non-terminal residue" evidence="2">
    <location>
        <position position="1"/>
    </location>
</feature>
<accession>A0AAV5UNI1</accession>
<reference evidence="2" key="1">
    <citation type="submission" date="2023-10" db="EMBL/GenBank/DDBJ databases">
        <title>Genome assembly of Pristionchus species.</title>
        <authorList>
            <person name="Yoshida K."/>
            <person name="Sommer R.J."/>
        </authorList>
    </citation>
    <scope>NUCLEOTIDE SEQUENCE</scope>
    <source>
        <strain evidence="2">RS0144</strain>
    </source>
</reference>
<sequence>YSIILGPAPTQGDAMKGEKMTKDGILLRYSPINILRRKRSTEMTVSAEEMQATRDKRQQARGQVAHP</sequence>
<dbReference type="Proteomes" id="UP001432027">
    <property type="component" value="Unassembled WGS sequence"/>
</dbReference>
<protein>
    <submittedName>
        <fullName evidence="2">Uncharacterized protein</fullName>
    </submittedName>
</protein>
<feature type="non-terminal residue" evidence="2">
    <location>
        <position position="67"/>
    </location>
</feature>
<evidence type="ECO:0000256" key="1">
    <source>
        <dbReference type="SAM" id="MobiDB-lite"/>
    </source>
</evidence>
<organism evidence="2 3">
    <name type="scientific">Pristionchus entomophagus</name>
    <dbReference type="NCBI Taxonomy" id="358040"/>
    <lineage>
        <taxon>Eukaryota</taxon>
        <taxon>Metazoa</taxon>
        <taxon>Ecdysozoa</taxon>
        <taxon>Nematoda</taxon>
        <taxon>Chromadorea</taxon>
        <taxon>Rhabditida</taxon>
        <taxon>Rhabditina</taxon>
        <taxon>Diplogasteromorpha</taxon>
        <taxon>Diplogasteroidea</taxon>
        <taxon>Neodiplogasteridae</taxon>
        <taxon>Pristionchus</taxon>
    </lineage>
</organism>